<feature type="transmembrane region" description="Helical" evidence="5">
    <location>
        <begin position="63"/>
        <end position="84"/>
    </location>
</feature>
<comment type="caution">
    <text evidence="7">The sequence shown here is derived from an EMBL/GenBank/DDBJ whole genome shotgun (WGS) entry which is preliminary data.</text>
</comment>
<feature type="transmembrane region" description="Helical" evidence="5">
    <location>
        <begin position="138"/>
        <end position="163"/>
    </location>
</feature>
<keyword evidence="4 5" id="KW-0472">Membrane</keyword>
<dbReference type="AlphaFoldDB" id="A0A356LHD1"/>
<feature type="transmembrane region" description="Helical" evidence="5">
    <location>
        <begin position="96"/>
        <end position="117"/>
    </location>
</feature>
<dbReference type="GO" id="GO:0005506">
    <property type="term" value="F:iron ion binding"/>
    <property type="evidence" value="ECO:0007669"/>
    <property type="project" value="InterPro"/>
</dbReference>
<dbReference type="PANTHER" id="PTHR11863">
    <property type="entry name" value="STEROL DESATURASE"/>
    <property type="match status" value="1"/>
</dbReference>
<organism evidence="7 8">
    <name type="scientific">Advenella kashmirensis</name>
    <dbReference type="NCBI Taxonomy" id="310575"/>
    <lineage>
        <taxon>Bacteria</taxon>
        <taxon>Pseudomonadati</taxon>
        <taxon>Pseudomonadota</taxon>
        <taxon>Betaproteobacteria</taxon>
        <taxon>Burkholderiales</taxon>
        <taxon>Alcaligenaceae</taxon>
    </lineage>
</organism>
<keyword evidence="2 5" id="KW-0812">Transmembrane</keyword>
<evidence type="ECO:0000313" key="8">
    <source>
        <dbReference type="Proteomes" id="UP000264036"/>
    </source>
</evidence>
<protein>
    <submittedName>
        <fullName evidence="7">Desaturase</fullName>
    </submittedName>
</protein>
<dbReference type="GO" id="GO:0016491">
    <property type="term" value="F:oxidoreductase activity"/>
    <property type="evidence" value="ECO:0007669"/>
    <property type="project" value="InterPro"/>
</dbReference>
<evidence type="ECO:0000256" key="3">
    <source>
        <dbReference type="ARBA" id="ARBA00022989"/>
    </source>
</evidence>
<dbReference type="InterPro" id="IPR050307">
    <property type="entry name" value="Sterol_Desaturase_Related"/>
</dbReference>
<dbReference type="GO" id="GO:0016020">
    <property type="term" value="C:membrane"/>
    <property type="evidence" value="ECO:0007669"/>
    <property type="project" value="UniProtKB-SubCell"/>
</dbReference>
<feature type="transmembrane region" description="Helical" evidence="5">
    <location>
        <begin position="169"/>
        <end position="187"/>
    </location>
</feature>
<dbReference type="Pfam" id="PF04116">
    <property type="entry name" value="FA_hydroxylase"/>
    <property type="match status" value="1"/>
</dbReference>
<feature type="domain" description="Fatty acid hydroxylase" evidence="6">
    <location>
        <begin position="105"/>
        <end position="234"/>
    </location>
</feature>
<evidence type="ECO:0000259" key="6">
    <source>
        <dbReference type="Pfam" id="PF04116"/>
    </source>
</evidence>
<sequence length="262" mass="30023">MGQVFQSLSASQVILWGLLFFGGIYLVFGSITWALTRHLLPALGLGRTLDPRALTAAQLRHEFTWSGLSVLIFGIGMIFPWGLLQLGWASLDPNPSGWQIFLEILVLAIWNDAHFWLNHRLLHTRWLRRFHLPHHRSVVTTPFATYSFHPIEALMLGNVILLPMLLHDFSFWALFSVPLFSLFFNCVGHANYDFFPGVSYAHWFAASRRHHLHHACYNGNYGFQFTFMDRLFGTRLEADAARTVIDRLAKRKQPDSMGAGTR</sequence>
<evidence type="ECO:0000313" key="7">
    <source>
        <dbReference type="EMBL" id="HBP30249.1"/>
    </source>
</evidence>
<accession>A0A356LHD1</accession>
<evidence type="ECO:0000256" key="1">
    <source>
        <dbReference type="ARBA" id="ARBA00004370"/>
    </source>
</evidence>
<evidence type="ECO:0000256" key="2">
    <source>
        <dbReference type="ARBA" id="ARBA00022692"/>
    </source>
</evidence>
<feature type="transmembrane region" description="Helical" evidence="5">
    <location>
        <begin position="13"/>
        <end position="35"/>
    </location>
</feature>
<gene>
    <name evidence="7" type="ORF">DD666_12630</name>
</gene>
<evidence type="ECO:0000256" key="4">
    <source>
        <dbReference type="ARBA" id="ARBA00023136"/>
    </source>
</evidence>
<dbReference type="Proteomes" id="UP000264036">
    <property type="component" value="Unassembled WGS sequence"/>
</dbReference>
<comment type="subcellular location">
    <subcellularLocation>
        <location evidence="1">Membrane</location>
    </subcellularLocation>
</comment>
<dbReference type="EMBL" id="DOEK01000029">
    <property type="protein sequence ID" value="HBP30249.1"/>
    <property type="molecule type" value="Genomic_DNA"/>
</dbReference>
<reference evidence="7 8" key="1">
    <citation type="journal article" date="2018" name="Nat. Biotechnol.">
        <title>A standardized bacterial taxonomy based on genome phylogeny substantially revises the tree of life.</title>
        <authorList>
            <person name="Parks D.H."/>
            <person name="Chuvochina M."/>
            <person name="Waite D.W."/>
            <person name="Rinke C."/>
            <person name="Skarshewski A."/>
            <person name="Chaumeil P.A."/>
            <person name="Hugenholtz P."/>
        </authorList>
    </citation>
    <scope>NUCLEOTIDE SEQUENCE [LARGE SCALE GENOMIC DNA]</scope>
    <source>
        <strain evidence="7">UBA10707</strain>
    </source>
</reference>
<evidence type="ECO:0000256" key="5">
    <source>
        <dbReference type="SAM" id="Phobius"/>
    </source>
</evidence>
<dbReference type="GO" id="GO:0008610">
    <property type="term" value="P:lipid biosynthetic process"/>
    <property type="evidence" value="ECO:0007669"/>
    <property type="project" value="InterPro"/>
</dbReference>
<name>A0A356LHD1_9BURK</name>
<dbReference type="InterPro" id="IPR006694">
    <property type="entry name" value="Fatty_acid_hydroxylase"/>
</dbReference>
<keyword evidence="3 5" id="KW-1133">Transmembrane helix</keyword>
<proteinExistence type="predicted"/>